<reference evidence="3 4" key="1">
    <citation type="submission" date="2013-11" db="EMBL/GenBank/DDBJ databases">
        <title>The Genome Sequence of Phytophthora parasitica CJ01A1.</title>
        <authorList>
            <consortium name="The Broad Institute Genomics Platform"/>
            <person name="Russ C."/>
            <person name="Tyler B."/>
            <person name="Panabieres F."/>
            <person name="Shan W."/>
            <person name="Tripathy S."/>
            <person name="Grunwald N."/>
            <person name="Machado M."/>
            <person name="Johnson C.S."/>
            <person name="Walker B."/>
            <person name="Young S.K."/>
            <person name="Zeng Q."/>
            <person name="Gargeya S."/>
            <person name="Fitzgerald M."/>
            <person name="Haas B."/>
            <person name="Abouelleil A."/>
            <person name="Allen A.W."/>
            <person name="Alvarado L."/>
            <person name="Arachchi H.M."/>
            <person name="Berlin A.M."/>
            <person name="Chapman S.B."/>
            <person name="Gainer-Dewar J."/>
            <person name="Goldberg J."/>
            <person name="Griggs A."/>
            <person name="Gujja S."/>
            <person name="Hansen M."/>
            <person name="Howarth C."/>
            <person name="Imamovic A."/>
            <person name="Ireland A."/>
            <person name="Larimer J."/>
            <person name="McCowan C."/>
            <person name="Murphy C."/>
            <person name="Pearson M."/>
            <person name="Poon T.W."/>
            <person name="Priest M."/>
            <person name="Roberts A."/>
            <person name="Saif S."/>
            <person name="Shea T."/>
            <person name="Sisk P."/>
            <person name="Sykes S."/>
            <person name="Wortman J."/>
            <person name="Nusbaum C."/>
            <person name="Birren B."/>
        </authorList>
    </citation>
    <scope>NUCLEOTIDE SEQUENCE [LARGE SCALE GENOMIC DNA]</scope>
    <source>
        <strain evidence="3 4">CJ01A1</strain>
    </source>
</reference>
<evidence type="ECO:0000256" key="2">
    <source>
        <dbReference type="SAM" id="SignalP"/>
    </source>
</evidence>
<organism evidence="3 4">
    <name type="scientific">Phytophthora nicotianae CJ01A1</name>
    <dbReference type="NCBI Taxonomy" id="1317063"/>
    <lineage>
        <taxon>Eukaryota</taxon>
        <taxon>Sar</taxon>
        <taxon>Stramenopiles</taxon>
        <taxon>Oomycota</taxon>
        <taxon>Peronosporomycetes</taxon>
        <taxon>Peronosporales</taxon>
        <taxon>Peronosporaceae</taxon>
        <taxon>Phytophthora</taxon>
    </lineage>
</organism>
<keyword evidence="2" id="KW-0732">Signal</keyword>
<dbReference type="Proteomes" id="UP000018958">
    <property type="component" value="Unassembled WGS sequence"/>
</dbReference>
<proteinExistence type="predicted"/>
<feature type="region of interest" description="Disordered" evidence="1">
    <location>
        <begin position="77"/>
        <end position="115"/>
    </location>
</feature>
<dbReference type="OrthoDB" id="108346at2759"/>
<protein>
    <submittedName>
        <fullName evidence="3">Uncharacterized protein</fullName>
    </submittedName>
</protein>
<gene>
    <name evidence="3" type="ORF">F441_18009</name>
</gene>
<sequence length="691" mass="75572">MIRLRLALIVLTAIVSTTTTQAIDWTFWNDDDDSTPSPVSSDTSISETLSPETLSNMMGSDYMDNVKSVIYSGKGSGSGSDSELLPDVGSSSGSASEPPASSASSSASSLDTDDNSASNALSLAGSFGLDLPIPSMDEIATPSTAVTSYKSTYRNWVGPWTQSSDAACYREAHFMKKCPSNYDRNELTNTCWTECPMDYPVECGMQCIQQNNDCGRENAAKISAVAMSAFSMATFGVFGQLAKYGKHVSWAVRCANYMMVFVRAVVRFTRNQMVLEPQTSQAKLLLLLYQTNYVVSDLPATIYACSGRKVPAGLQLTRRLIRTAQLVLQLVITYDDEIIESWEKFKAFMMKANFTEAAEQITEGEISSLVTAMKQNSTCGDDLKTLTNQVWMTVDEYRQKDPKISESELRLKLSESDLLLYDIPTVTNNCMTKMISESTVATAYKTRNTLRKTYSVMINDLIKSGKSDNGSSMAAKHAAYVWIDNAFTLLSYGWEPTDLSTLFGEYLQTICGPTVVGDGMKAQPRPRNTWIDNAFTLLSYGWEPTDLSTLFGEYLQTICGPTQFMGEIDDGNELATLGMSALHKAFKNSTLSWTKKGDGAVIINFKSKDTKDVTVNIKSGGDKIDEVKLKAGGAAQWRSNITALGGKTLYLDRWRPGFLGLPGSGGGSLVLWVPISRQGGHLELNAQLNVS</sequence>
<evidence type="ECO:0000313" key="4">
    <source>
        <dbReference type="Proteomes" id="UP000018958"/>
    </source>
</evidence>
<dbReference type="AlphaFoldDB" id="W2W6Y3"/>
<name>W2W6Y3_PHYNI</name>
<feature type="chain" id="PRO_5004828385" evidence="2">
    <location>
        <begin position="23"/>
        <end position="691"/>
    </location>
</feature>
<feature type="signal peptide" evidence="2">
    <location>
        <begin position="1"/>
        <end position="22"/>
    </location>
</feature>
<feature type="compositionally biased region" description="Low complexity" evidence="1">
    <location>
        <begin position="90"/>
        <end position="115"/>
    </location>
</feature>
<accession>W2W6Y3</accession>
<comment type="caution">
    <text evidence="3">The sequence shown here is derived from an EMBL/GenBank/DDBJ whole genome shotgun (WGS) entry which is preliminary data.</text>
</comment>
<feature type="region of interest" description="Disordered" evidence="1">
    <location>
        <begin position="27"/>
        <end position="58"/>
    </location>
</feature>
<evidence type="ECO:0000313" key="3">
    <source>
        <dbReference type="EMBL" id="ETP05354.1"/>
    </source>
</evidence>
<feature type="compositionally biased region" description="Low complexity" evidence="1">
    <location>
        <begin position="35"/>
        <end position="44"/>
    </location>
</feature>
<evidence type="ECO:0000256" key="1">
    <source>
        <dbReference type="SAM" id="MobiDB-lite"/>
    </source>
</evidence>
<feature type="compositionally biased region" description="Polar residues" evidence="1">
    <location>
        <begin position="45"/>
        <end position="58"/>
    </location>
</feature>
<dbReference type="EMBL" id="ANIX01003560">
    <property type="protein sequence ID" value="ETP05354.1"/>
    <property type="molecule type" value="Genomic_DNA"/>
</dbReference>